<evidence type="ECO:0000256" key="2">
    <source>
        <dbReference type="ARBA" id="ARBA00009045"/>
    </source>
</evidence>
<accession>A0A7J3M1W8</accession>
<keyword evidence="4" id="KW-0378">Hydrolase</keyword>
<dbReference type="AlphaFoldDB" id="A0A7J3M1W8"/>
<evidence type="ECO:0000256" key="7">
    <source>
        <dbReference type="SAM" id="Phobius"/>
    </source>
</evidence>
<dbReference type="SMART" id="SM01160">
    <property type="entry name" value="DUF1751"/>
    <property type="match status" value="1"/>
</dbReference>
<keyword evidence="5 7" id="KW-1133">Transmembrane helix</keyword>
<comment type="similarity">
    <text evidence="2">Belongs to the peptidase S54 family.</text>
</comment>
<dbReference type="EMBL" id="DSYZ01000078">
    <property type="protein sequence ID" value="HGT82779.1"/>
    <property type="molecule type" value="Genomic_DNA"/>
</dbReference>
<gene>
    <name evidence="9" type="ORF">ENT52_03535</name>
</gene>
<evidence type="ECO:0000313" key="9">
    <source>
        <dbReference type="EMBL" id="HGT82779.1"/>
    </source>
</evidence>
<sequence>MQAVYFLALNPIRILEMPWQLVTSIFLHIELWHFFINSFVLLFFGSELERLLGEKGYLKVFFLSGLAGNVGYIAYAYALGSFAPALGASGAIFGVMGSLAMIAPRTKIIIFPIPFPINIRLAILFFAFYDFGMLVLSASHLVYSGVAYIAHLTGLIAGLYLGEGYKAKIYA</sequence>
<protein>
    <submittedName>
        <fullName evidence="9">Rhomboid family intramembrane serine protease</fullName>
    </submittedName>
</protein>
<evidence type="ECO:0000259" key="8">
    <source>
        <dbReference type="Pfam" id="PF01694"/>
    </source>
</evidence>
<comment type="subcellular location">
    <subcellularLocation>
        <location evidence="1">Membrane</location>
        <topology evidence="1">Multi-pass membrane protein</topology>
    </subcellularLocation>
</comment>
<evidence type="ECO:0000256" key="6">
    <source>
        <dbReference type="ARBA" id="ARBA00023136"/>
    </source>
</evidence>
<feature type="transmembrane region" description="Helical" evidence="7">
    <location>
        <begin position="81"/>
        <end position="102"/>
    </location>
</feature>
<feature type="transmembrane region" description="Helical" evidence="7">
    <location>
        <begin position="141"/>
        <end position="161"/>
    </location>
</feature>
<proteinExistence type="inferred from homology"/>
<dbReference type="Pfam" id="PF01694">
    <property type="entry name" value="Rhomboid"/>
    <property type="match status" value="1"/>
</dbReference>
<keyword evidence="6 7" id="KW-0472">Membrane</keyword>
<dbReference type="SUPFAM" id="SSF144091">
    <property type="entry name" value="Rhomboid-like"/>
    <property type="match status" value="1"/>
</dbReference>
<dbReference type="GO" id="GO:0016020">
    <property type="term" value="C:membrane"/>
    <property type="evidence" value="ECO:0007669"/>
    <property type="project" value="UniProtKB-SubCell"/>
</dbReference>
<organism evidence="9">
    <name type="scientific">Archaeoglobus fulgidus</name>
    <dbReference type="NCBI Taxonomy" id="2234"/>
    <lineage>
        <taxon>Archaea</taxon>
        <taxon>Methanobacteriati</taxon>
        <taxon>Methanobacteriota</taxon>
        <taxon>Archaeoglobi</taxon>
        <taxon>Archaeoglobales</taxon>
        <taxon>Archaeoglobaceae</taxon>
        <taxon>Archaeoglobus</taxon>
    </lineage>
</organism>
<feature type="domain" description="Peptidase S54 rhomboid" evidence="8">
    <location>
        <begin position="17"/>
        <end position="162"/>
    </location>
</feature>
<dbReference type="GO" id="GO:0006508">
    <property type="term" value="P:proteolysis"/>
    <property type="evidence" value="ECO:0007669"/>
    <property type="project" value="UniProtKB-KW"/>
</dbReference>
<dbReference type="InterPro" id="IPR050925">
    <property type="entry name" value="Rhomboid_protease_S54"/>
</dbReference>
<evidence type="ECO:0000256" key="5">
    <source>
        <dbReference type="ARBA" id="ARBA00022989"/>
    </source>
</evidence>
<evidence type="ECO:0000256" key="4">
    <source>
        <dbReference type="ARBA" id="ARBA00022801"/>
    </source>
</evidence>
<dbReference type="PANTHER" id="PTHR43731:SF14">
    <property type="entry name" value="PRESENILIN-ASSOCIATED RHOMBOID-LIKE PROTEIN, MITOCHONDRIAL"/>
    <property type="match status" value="1"/>
</dbReference>
<name>A0A7J3M1W8_ARCFL</name>
<reference evidence="9" key="1">
    <citation type="journal article" date="2020" name="mSystems">
        <title>Genome- and Community-Level Interaction Insights into Carbon Utilization and Element Cycling Functions of Hydrothermarchaeota in Hydrothermal Sediment.</title>
        <authorList>
            <person name="Zhou Z."/>
            <person name="Liu Y."/>
            <person name="Xu W."/>
            <person name="Pan J."/>
            <person name="Luo Z.H."/>
            <person name="Li M."/>
        </authorList>
    </citation>
    <scope>NUCLEOTIDE SEQUENCE [LARGE SCALE GENOMIC DNA]</scope>
    <source>
        <strain evidence="9">SpSt-587</strain>
    </source>
</reference>
<keyword evidence="3 7" id="KW-0812">Transmembrane</keyword>
<dbReference type="InterPro" id="IPR022764">
    <property type="entry name" value="Peptidase_S54_rhomboid_dom"/>
</dbReference>
<dbReference type="Gene3D" id="1.20.1540.10">
    <property type="entry name" value="Rhomboid-like"/>
    <property type="match status" value="1"/>
</dbReference>
<comment type="caution">
    <text evidence="9">The sequence shown here is derived from an EMBL/GenBank/DDBJ whole genome shotgun (WGS) entry which is preliminary data.</text>
</comment>
<evidence type="ECO:0000256" key="3">
    <source>
        <dbReference type="ARBA" id="ARBA00022692"/>
    </source>
</evidence>
<keyword evidence="9" id="KW-0645">Protease</keyword>
<evidence type="ECO:0000256" key="1">
    <source>
        <dbReference type="ARBA" id="ARBA00004141"/>
    </source>
</evidence>
<dbReference type="InterPro" id="IPR035952">
    <property type="entry name" value="Rhomboid-like_sf"/>
</dbReference>
<feature type="transmembrane region" description="Helical" evidence="7">
    <location>
        <begin position="25"/>
        <end position="44"/>
    </location>
</feature>
<dbReference type="GO" id="GO:0004252">
    <property type="term" value="F:serine-type endopeptidase activity"/>
    <property type="evidence" value="ECO:0007669"/>
    <property type="project" value="InterPro"/>
</dbReference>
<feature type="transmembrane region" description="Helical" evidence="7">
    <location>
        <begin position="109"/>
        <end position="129"/>
    </location>
</feature>
<dbReference type="PANTHER" id="PTHR43731">
    <property type="entry name" value="RHOMBOID PROTEASE"/>
    <property type="match status" value="1"/>
</dbReference>